<reference evidence="8 9" key="1">
    <citation type="submission" date="2021-03" db="EMBL/GenBank/DDBJ databases">
        <title>Sequencing the genomes of 1000 actinobacteria strains.</title>
        <authorList>
            <person name="Klenk H.-P."/>
        </authorList>
    </citation>
    <scope>NUCLEOTIDE SEQUENCE [LARGE SCALE GENOMIC DNA]</scope>
    <source>
        <strain evidence="8 9">DSM 24221</strain>
    </source>
</reference>
<dbReference type="GO" id="GO:0008483">
    <property type="term" value="F:transaminase activity"/>
    <property type="evidence" value="ECO:0007669"/>
    <property type="project" value="UniProtKB-KW"/>
</dbReference>
<keyword evidence="9" id="KW-1185">Reference proteome</keyword>
<keyword evidence="4 6" id="KW-0808">Transferase</keyword>
<dbReference type="PROSITE" id="PS00105">
    <property type="entry name" value="AA_TRANSFER_CLASS_1"/>
    <property type="match status" value="1"/>
</dbReference>
<dbReference type="InterPro" id="IPR015421">
    <property type="entry name" value="PyrdxlP-dep_Trfase_major"/>
</dbReference>
<dbReference type="PANTHER" id="PTHR46383:SF2">
    <property type="entry name" value="AMINOTRANSFERASE"/>
    <property type="match status" value="1"/>
</dbReference>
<accession>A0ABS4ZF19</accession>
<gene>
    <name evidence="8" type="ORF">JOF34_000179</name>
</gene>
<keyword evidence="3 6" id="KW-0032">Aminotransferase</keyword>
<evidence type="ECO:0000256" key="1">
    <source>
        <dbReference type="ARBA" id="ARBA00001933"/>
    </source>
</evidence>
<name>A0ABS4ZF19_9MICO</name>
<evidence type="ECO:0000256" key="5">
    <source>
        <dbReference type="ARBA" id="ARBA00022898"/>
    </source>
</evidence>
<dbReference type="RefSeq" id="WP_165132424.1">
    <property type="nucleotide sequence ID" value="NZ_CP049253.1"/>
</dbReference>
<proteinExistence type="inferred from homology"/>
<evidence type="ECO:0000313" key="9">
    <source>
        <dbReference type="Proteomes" id="UP001519362"/>
    </source>
</evidence>
<evidence type="ECO:0000256" key="2">
    <source>
        <dbReference type="ARBA" id="ARBA00007441"/>
    </source>
</evidence>
<organism evidence="8 9">
    <name type="scientific">Microbacterium amylolyticum</name>
    <dbReference type="NCBI Taxonomy" id="936337"/>
    <lineage>
        <taxon>Bacteria</taxon>
        <taxon>Bacillati</taxon>
        <taxon>Actinomycetota</taxon>
        <taxon>Actinomycetes</taxon>
        <taxon>Micrococcales</taxon>
        <taxon>Microbacteriaceae</taxon>
        <taxon>Microbacterium</taxon>
    </lineage>
</organism>
<dbReference type="SUPFAM" id="SSF53383">
    <property type="entry name" value="PLP-dependent transferases"/>
    <property type="match status" value="1"/>
</dbReference>
<protein>
    <recommendedName>
        <fullName evidence="6">Aminotransferase</fullName>
        <ecNumber evidence="6">2.6.1.-</ecNumber>
    </recommendedName>
</protein>
<dbReference type="InterPro" id="IPR015424">
    <property type="entry name" value="PyrdxlP-dep_Trfase"/>
</dbReference>
<dbReference type="Gene3D" id="3.40.640.10">
    <property type="entry name" value="Type I PLP-dependent aspartate aminotransferase-like (Major domain)"/>
    <property type="match status" value="1"/>
</dbReference>
<comment type="caution">
    <text evidence="8">The sequence shown here is derived from an EMBL/GenBank/DDBJ whole genome shotgun (WGS) entry which is preliminary data.</text>
</comment>
<dbReference type="Pfam" id="PF00155">
    <property type="entry name" value="Aminotran_1_2"/>
    <property type="match status" value="1"/>
</dbReference>
<dbReference type="PANTHER" id="PTHR46383">
    <property type="entry name" value="ASPARTATE AMINOTRANSFERASE"/>
    <property type="match status" value="1"/>
</dbReference>
<keyword evidence="5" id="KW-0663">Pyridoxal phosphate</keyword>
<comment type="similarity">
    <text evidence="2 6">Belongs to the class-I pyridoxal-phosphate-dependent aminotransferase family.</text>
</comment>
<dbReference type="EMBL" id="JAGIOL010000001">
    <property type="protein sequence ID" value="MBP2435593.1"/>
    <property type="molecule type" value="Genomic_DNA"/>
</dbReference>
<dbReference type="Proteomes" id="UP001519362">
    <property type="component" value="Unassembled WGS sequence"/>
</dbReference>
<dbReference type="CDD" id="cd00609">
    <property type="entry name" value="AAT_like"/>
    <property type="match status" value="1"/>
</dbReference>
<dbReference type="InterPro" id="IPR050596">
    <property type="entry name" value="AspAT/PAT-like"/>
</dbReference>
<feature type="domain" description="Aminotransferase class I/classII large" evidence="7">
    <location>
        <begin position="31"/>
        <end position="382"/>
    </location>
</feature>
<comment type="cofactor">
    <cofactor evidence="1 6">
        <name>pyridoxal 5'-phosphate</name>
        <dbReference type="ChEBI" id="CHEBI:597326"/>
    </cofactor>
</comment>
<sequence>MQIAQRALDAEPFYAMSIGQRAAELQVQGIDVVRLSLGEPDFGAPHEVRGAMIEAMDGRPLPYTPAMGLPELREAISRFYVDRHSVVIAPSRIMVTSGASAALLVATAVTTNPGDEVVMADPSYPCNRELVKAFGGDVVAVPTTSKTRFQLNEALADGAWTERTTSVMVATPSNPTGTAIAAKDLADICRIARERGAWRIVDEIYLDLQDPDAAGLPAPSVLTIDPDAIVIGSFSKYFGMTGWRLGWVVLPDELTDAAERLAVNFFLCASAPAQLAAVQAFSPSALAACEQRREEFVRRRAIVIDGLERIGLPVAATPDGAFYAYCDVSSLGLDSETFCRQALEDHHVAITPGRDFGTATGATHVRISYAASEGDLREGLRRVGNLVGALRA</sequence>
<evidence type="ECO:0000256" key="6">
    <source>
        <dbReference type="RuleBase" id="RU000481"/>
    </source>
</evidence>
<evidence type="ECO:0000256" key="4">
    <source>
        <dbReference type="ARBA" id="ARBA00022679"/>
    </source>
</evidence>
<dbReference type="InterPro" id="IPR004838">
    <property type="entry name" value="NHTrfase_class1_PyrdxlP-BS"/>
</dbReference>
<evidence type="ECO:0000313" key="8">
    <source>
        <dbReference type="EMBL" id="MBP2435593.1"/>
    </source>
</evidence>
<evidence type="ECO:0000256" key="3">
    <source>
        <dbReference type="ARBA" id="ARBA00022576"/>
    </source>
</evidence>
<evidence type="ECO:0000259" key="7">
    <source>
        <dbReference type="Pfam" id="PF00155"/>
    </source>
</evidence>
<dbReference type="InterPro" id="IPR004839">
    <property type="entry name" value="Aminotransferase_I/II_large"/>
</dbReference>
<dbReference type="EC" id="2.6.1.-" evidence="6"/>